<evidence type="ECO:0000313" key="2">
    <source>
        <dbReference type="Proteomes" id="UP000186228"/>
    </source>
</evidence>
<name>A0A1C3WG35_9HYPH</name>
<gene>
    <name evidence="1" type="ORF">GA0061100_11826</name>
</gene>
<dbReference type="EMBL" id="FMAC01000018">
    <property type="protein sequence ID" value="SCB38940.1"/>
    <property type="molecule type" value="Genomic_DNA"/>
</dbReference>
<sequence length="108" mass="12492">MPEKAPTRVDVLSAPTLSYYATGSYYVKIDCALCRVKRFYEPVDLLQLCGNISVRHIAKQFRCEQCNRKDYLTADLVSSPSNELVGMNLRRLVQIRIIRKPIWKDVKL</sequence>
<dbReference type="Proteomes" id="UP000186228">
    <property type="component" value="Unassembled WGS sequence"/>
</dbReference>
<dbReference type="STRING" id="52131.GA0061100_11826"/>
<proteinExistence type="predicted"/>
<organism evidence="1 2">
    <name type="scientific">Rhizobium hainanense</name>
    <dbReference type="NCBI Taxonomy" id="52131"/>
    <lineage>
        <taxon>Bacteria</taxon>
        <taxon>Pseudomonadati</taxon>
        <taxon>Pseudomonadota</taxon>
        <taxon>Alphaproteobacteria</taxon>
        <taxon>Hyphomicrobiales</taxon>
        <taxon>Rhizobiaceae</taxon>
        <taxon>Rhizobium/Agrobacterium group</taxon>
        <taxon>Rhizobium</taxon>
    </lineage>
</organism>
<protein>
    <submittedName>
        <fullName evidence="1">Uncharacterized protein</fullName>
    </submittedName>
</protein>
<dbReference type="AlphaFoldDB" id="A0A1C3WG35"/>
<accession>A0A1C3WG35</accession>
<dbReference type="OrthoDB" id="8374127at2"/>
<reference evidence="2" key="1">
    <citation type="submission" date="2016-08" db="EMBL/GenBank/DDBJ databases">
        <authorList>
            <person name="Varghese N."/>
            <person name="Submissions Spin"/>
        </authorList>
    </citation>
    <scope>NUCLEOTIDE SEQUENCE [LARGE SCALE GENOMIC DNA]</scope>
    <source>
        <strain evidence="2">CCBAU 57015</strain>
    </source>
</reference>
<dbReference type="RefSeq" id="WP_075856837.1">
    <property type="nucleotide sequence ID" value="NZ_FMAC01000018.1"/>
</dbReference>
<keyword evidence="2" id="KW-1185">Reference proteome</keyword>
<evidence type="ECO:0000313" key="1">
    <source>
        <dbReference type="EMBL" id="SCB38940.1"/>
    </source>
</evidence>